<evidence type="ECO:0008006" key="2">
    <source>
        <dbReference type="Google" id="ProtNLM"/>
    </source>
</evidence>
<gene>
    <name evidence="1" type="ORF">MM171B03506_0008</name>
</gene>
<proteinExistence type="predicted"/>
<dbReference type="AlphaFoldDB" id="A0A6M3X630"/>
<dbReference type="EMBL" id="MT143957">
    <property type="protein sequence ID" value="QJH93224.1"/>
    <property type="molecule type" value="Genomic_DNA"/>
</dbReference>
<name>A0A6M3X630_9ZZZZ</name>
<accession>A0A6M3X630</accession>
<protein>
    <recommendedName>
        <fullName evidence="2">Zinc-finger domain-containing protein</fullName>
    </recommendedName>
</protein>
<evidence type="ECO:0000313" key="1">
    <source>
        <dbReference type="EMBL" id="QJH93224.1"/>
    </source>
</evidence>
<sequence length="82" mass="9530">MSFEEGNIQGLCEVNDVLLSHQSRYMYGEMQFCMSKSDIKKVEKHLKDCPRCLGIIHEHHPDSLPEKLLKLVTIKSNRKRST</sequence>
<organism evidence="1">
    <name type="scientific">viral metagenome</name>
    <dbReference type="NCBI Taxonomy" id="1070528"/>
    <lineage>
        <taxon>unclassified sequences</taxon>
        <taxon>metagenomes</taxon>
        <taxon>organismal metagenomes</taxon>
    </lineage>
</organism>
<reference evidence="1" key="1">
    <citation type="submission" date="2020-03" db="EMBL/GenBank/DDBJ databases">
        <title>The deep terrestrial virosphere.</title>
        <authorList>
            <person name="Holmfeldt K."/>
            <person name="Nilsson E."/>
            <person name="Simone D."/>
            <person name="Lopez-Fernandez M."/>
            <person name="Wu X."/>
            <person name="de Brujin I."/>
            <person name="Lundin D."/>
            <person name="Andersson A."/>
            <person name="Bertilsson S."/>
            <person name="Dopson M."/>
        </authorList>
    </citation>
    <scope>NUCLEOTIDE SEQUENCE</scope>
    <source>
        <strain evidence="1">MM171B03506</strain>
    </source>
</reference>